<evidence type="ECO:0000256" key="4">
    <source>
        <dbReference type="ARBA" id="ARBA00022729"/>
    </source>
</evidence>
<gene>
    <name evidence="6" type="ORF">EUA98_00305</name>
</gene>
<evidence type="ECO:0000256" key="1">
    <source>
        <dbReference type="ARBA" id="ARBA00004196"/>
    </source>
</evidence>
<feature type="signal peptide" evidence="5">
    <location>
        <begin position="1"/>
        <end position="27"/>
    </location>
</feature>
<dbReference type="Gene3D" id="3.40.190.10">
    <property type="entry name" value="Periplasmic binding protein-like II"/>
    <property type="match status" value="2"/>
</dbReference>
<dbReference type="RefSeq" id="WP_130100670.1">
    <property type="nucleotide sequence ID" value="NZ_SDWW01000001.1"/>
</dbReference>
<dbReference type="PANTHER" id="PTHR43649:SF31">
    <property type="entry name" value="SN-GLYCEROL-3-PHOSPHATE-BINDING PERIPLASMIC PROTEIN UGPB"/>
    <property type="match status" value="1"/>
</dbReference>
<dbReference type="Pfam" id="PF01547">
    <property type="entry name" value="SBP_bac_1"/>
    <property type="match status" value="1"/>
</dbReference>
<reference evidence="6 7" key="1">
    <citation type="submission" date="2019-01" db="EMBL/GenBank/DDBJ databases">
        <title>Novel species of Cellulomonas.</title>
        <authorList>
            <person name="Liu Q."/>
            <person name="Xin Y.-H."/>
        </authorList>
    </citation>
    <scope>NUCLEOTIDE SEQUENCE [LARGE SCALE GENOMIC DNA]</scope>
    <source>
        <strain evidence="6 7">HLT2-17</strain>
    </source>
</reference>
<dbReference type="OrthoDB" id="358201at2"/>
<name>A0A4Q5N897_9MICO</name>
<dbReference type="GO" id="GO:0030313">
    <property type="term" value="C:cell envelope"/>
    <property type="evidence" value="ECO:0007669"/>
    <property type="project" value="UniProtKB-SubCell"/>
</dbReference>
<dbReference type="PANTHER" id="PTHR43649">
    <property type="entry name" value="ARABINOSE-BINDING PROTEIN-RELATED"/>
    <property type="match status" value="1"/>
</dbReference>
<evidence type="ECO:0000313" key="6">
    <source>
        <dbReference type="EMBL" id="RYV52971.1"/>
    </source>
</evidence>
<dbReference type="AlphaFoldDB" id="A0A4Q5N897"/>
<keyword evidence="7" id="KW-1185">Reference proteome</keyword>
<dbReference type="InterPro" id="IPR006059">
    <property type="entry name" value="SBP"/>
</dbReference>
<organism evidence="6 7">
    <name type="scientific">Pengzhenrongella frigida</name>
    <dbReference type="NCBI Taxonomy" id="1259133"/>
    <lineage>
        <taxon>Bacteria</taxon>
        <taxon>Bacillati</taxon>
        <taxon>Actinomycetota</taxon>
        <taxon>Actinomycetes</taxon>
        <taxon>Micrococcales</taxon>
        <taxon>Pengzhenrongella</taxon>
    </lineage>
</organism>
<dbReference type="SUPFAM" id="SSF53850">
    <property type="entry name" value="Periplasmic binding protein-like II"/>
    <property type="match status" value="1"/>
</dbReference>
<accession>A0A4Q5N897</accession>
<proteinExistence type="inferred from homology"/>
<protein>
    <submittedName>
        <fullName evidence="6">Extracellular solute-binding protein</fullName>
    </submittedName>
</protein>
<dbReference type="Proteomes" id="UP000293764">
    <property type="component" value="Unassembled WGS sequence"/>
</dbReference>
<feature type="chain" id="PRO_5038948999" evidence="5">
    <location>
        <begin position="28"/>
        <end position="452"/>
    </location>
</feature>
<evidence type="ECO:0000256" key="2">
    <source>
        <dbReference type="ARBA" id="ARBA00008520"/>
    </source>
</evidence>
<comment type="caution">
    <text evidence="6">The sequence shown here is derived from an EMBL/GenBank/DDBJ whole genome shotgun (WGS) entry which is preliminary data.</text>
</comment>
<dbReference type="InterPro" id="IPR050490">
    <property type="entry name" value="Bact_solute-bd_prot1"/>
</dbReference>
<keyword evidence="3" id="KW-0813">Transport</keyword>
<dbReference type="PROSITE" id="PS51257">
    <property type="entry name" value="PROKAR_LIPOPROTEIN"/>
    <property type="match status" value="1"/>
</dbReference>
<comment type="subcellular location">
    <subcellularLocation>
        <location evidence="1">Cell envelope</location>
    </subcellularLocation>
</comment>
<evidence type="ECO:0000256" key="3">
    <source>
        <dbReference type="ARBA" id="ARBA00022448"/>
    </source>
</evidence>
<sequence length="452" mass="46671">MSVSPVRLLAATVAAAALALTSGCAPGANTAEPSAASSGPVSVDVAAMGEITLTVWDQEVRGSQNDEIEALNAAFQEKYPNITIDRNAQSFDDLAKTLRLALSGSDAPDVVEANNSRSQMGAFVEAGQIVSLEPYAEAYGWRDRYPESVLGLSSYSADATTFGSGNLYGLPQMGEIVGVYYNKAKLAALGLAVPTTWAEFTDQLAVAKAAGETPLALGDLEKWPAIHVFGPIQGAHTPADQVRALALGNPGGDWTDATNTAAATELSEWVSAGYLNEDVLGSKYDDVVARFGEGTGVFLLAGSWNTAALDPVMGDNLGFFAPPPAVAGDAPSTTGGTSLPFTVTSASEHPDAGAAYIDFLTSDDAMKVLAETGNLPVLGSAALAPTSGGGKDVYAAYELVTTEGNLLPYLDYATPTFSDTLGAALQDLLAGKQTPEQFTQTLQADYGAFVGE</sequence>
<keyword evidence="4 5" id="KW-0732">Signal</keyword>
<evidence type="ECO:0000256" key="5">
    <source>
        <dbReference type="SAM" id="SignalP"/>
    </source>
</evidence>
<dbReference type="EMBL" id="SDWW01000001">
    <property type="protein sequence ID" value="RYV52971.1"/>
    <property type="molecule type" value="Genomic_DNA"/>
</dbReference>
<comment type="similarity">
    <text evidence="2">Belongs to the bacterial solute-binding protein 1 family.</text>
</comment>
<evidence type="ECO:0000313" key="7">
    <source>
        <dbReference type="Proteomes" id="UP000293764"/>
    </source>
</evidence>